<gene>
    <name evidence="1" type="ORF">PLICRDRAFT_432694</name>
</gene>
<reference evidence="1 2" key="1">
    <citation type="submission" date="2014-06" db="EMBL/GenBank/DDBJ databases">
        <title>Evolutionary Origins and Diversification of the Mycorrhizal Mutualists.</title>
        <authorList>
            <consortium name="DOE Joint Genome Institute"/>
            <consortium name="Mycorrhizal Genomics Consortium"/>
            <person name="Kohler A."/>
            <person name="Kuo A."/>
            <person name="Nagy L.G."/>
            <person name="Floudas D."/>
            <person name="Copeland A."/>
            <person name="Barry K.W."/>
            <person name="Cichocki N."/>
            <person name="Veneault-Fourrey C."/>
            <person name="LaButti K."/>
            <person name="Lindquist E.A."/>
            <person name="Lipzen A."/>
            <person name="Lundell T."/>
            <person name="Morin E."/>
            <person name="Murat C."/>
            <person name="Riley R."/>
            <person name="Ohm R."/>
            <person name="Sun H."/>
            <person name="Tunlid A."/>
            <person name="Henrissat B."/>
            <person name="Grigoriev I.V."/>
            <person name="Hibbett D.S."/>
            <person name="Martin F."/>
        </authorList>
    </citation>
    <scope>NUCLEOTIDE SEQUENCE [LARGE SCALE GENOMIC DNA]</scope>
    <source>
        <strain evidence="1 2">FD-325 SS-3</strain>
    </source>
</reference>
<keyword evidence="2" id="KW-1185">Reference proteome</keyword>
<protein>
    <submittedName>
        <fullName evidence="1">Uncharacterized protein</fullName>
    </submittedName>
</protein>
<dbReference type="AlphaFoldDB" id="A0A0C9SKL4"/>
<organism evidence="1 2">
    <name type="scientific">Plicaturopsis crispa FD-325 SS-3</name>
    <dbReference type="NCBI Taxonomy" id="944288"/>
    <lineage>
        <taxon>Eukaryota</taxon>
        <taxon>Fungi</taxon>
        <taxon>Dikarya</taxon>
        <taxon>Basidiomycota</taxon>
        <taxon>Agaricomycotina</taxon>
        <taxon>Agaricomycetes</taxon>
        <taxon>Agaricomycetidae</taxon>
        <taxon>Amylocorticiales</taxon>
        <taxon>Amylocorticiaceae</taxon>
        <taxon>Plicatura</taxon>
        <taxon>Plicaturopsis crispa</taxon>
    </lineage>
</organism>
<name>A0A0C9SKL4_PLICR</name>
<dbReference type="EMBL" id="KN832573">
    <property type="protein sequence ID" value="KII83941.1"/>
    <property type="molecule type" value="Genomic_DNA"/>
</dbReference>
<accession>A0A0C9SKL4</accession>
<proteinExistence type="predicted"/>
<sequence>MCIQLCDVRAAYANVRRARRLPCHVVGAFSAMAYLVSAEVRDLRCILLVLYAPSPLDGAISSTDYPCCLCDNASRGWYPADSHGQHWNGKSMIHVQICHNPGRCTRLFSQTYNRSLLNSEPSSSMSTLV</sequence>
<dbReference type="HOGENOM" id="CLU_1949726_0_0_1"/>
<dbReference type="Proteomes" id="UP000053263">
    <property type="component" value="Unassembled WGS sequence"/>
</dbReference>
<evidence type="ECO:0000313" key="1">
    <source>
        <dbReference type="EMBL" id="KII83941.1"/>
    </source>
</evidence>
<evidence type="ECO:0000313" key="2">
    <source>
        <dbReference type="Proteomes" id="UP000053263"/>
    </source>
</evidence>